<dbReference type="InterPro" id="IPR051063">
    <property type="entry name" value="PDI"/>
</dbReference>
<keyword evidence="6" id="KW-0413">Isomerase</keyword>
<evidence type="ECO:0000256" key="3">
    <source>
        <dbReference type="ARBA" id="ARBA00012723"/>
    </source>
</evidence>
<comment type="catalytic activity">
    <reaction evidence="1">
        <text>Catalyzes the rearrangement of -S-S- bonds in proteins.</text>
        <dbReference type="EC" id="5.3.4.1"/>
    </reaction>
</comment>
<keyword evidence="4" id="KW-0732">Signal</keyword>
<evidence type="ECO:0000256" key="1">
    <source>
        <dbReference type="ARBA" id="ARBA00001182"/>
    </source>
</evidence>
<dbReference type="VEuPathDB" id="TrichDB:TRFO_04943"/>
<dbReference type="PANTHER" id="PTHR45672">
    <property type="entry name" value="PROTEIN DISULFIDE-ISOMERASE C17H9.14C-RELATED"/>
    <property type="match status" value="1"/>
</dbReference>
<evidence type="ECO:0000256" key="4">
    <source>
        <dbReference type="ARBA" id="ARBA00022729"/>
    </source>
</evidence>
<keyword evidence="7" id="KW-0676">Redox-active center</keyword>
<evidence type="ECO:0000256" key="6">
    <source>
        <dbReference type="ARBA" id="ARBA00023235"/>
    </source>
</evidence>
<dbReference type="CDD" id="cd02961">
    <property type="entry name" value="PDI_a_family"/>
    <property type="match status" value="2"/>
</dbReference>
<dbReference type="SUPFAM" id="SSF52833">
    <property type="entry name" value="Thioredoxin-like"/>
    <property type="match status" value="2"/>
</dbReference>
<dbReference type="Gene3D" id="1.20.1150.12">
    <property type="entry name" value="Endoplasmic reticulum resident protein 29, C-terminal domain"/>
    <property type="match status" value="1"/>
</dbReference>
<dbReference type="GO" id="GO:0006457">
    <property type="term" value="P:protein folding"/>
    <property type="evidence" value="ECO:0007669"/>
    <property type="project" value="TreeGrafter"/>
</dbReference>
<dbReference type="Gene3D" id="3.40.30.10">
    <property type="entry name" value="Glutaredoxin"/>
    <property type="match status" value="2"/>
</dbReference>
<evidence type="ECO:0000259" key="8">
    <source>
        <dbReference type="PROSITE" id="PS51352"/>
    </source>
</evidence>
<organism evidence="9 10">
    <name type="scientific">Tritrichomonas foetus</name>
    <dbReference type="NCBI Taxonomy" id="1144522"/>
    <lineage>
        <taxon>Eukaryota</taxon>
        <taxon>Metamonada</taxon>
        <taxon>Parabasalia</taxon>
        <taxon>Tritrichomonadida</taxon>
        <taxon>Tritrichomonadidae</taxon>
        <taxon>Tritrichomonas</taxon>
    </lineage>
</organism>
<dbReference type="InterPro" id="IPR013766">
    <property type="entry name" value="Thioredoxin_domain"/>
</dbReference>
<evidence type="ECO:0000313" key="9">
    <source>
        <dbReference type="EMBL" id="OHT08322.1"/>
    </source>
</evidence>
<dbReference type="EMBL" id="MLAK01000671">
    <property type="protein sequence ID" value="OHT08322.1"/>
    <property type="molecule type" value="Genomic_DNA"/>
</dbReference>
<evidence type="ECO:0000313" key="10">
    <source>
        <dbReference type="Proteomes" id="UP000179807"/>
    </source>
</evidence>
<protein>
    <recommendedName>
        <fullName evidence="3">protein disulfide-isomerase</fullName>
        <ecNumber evidence="3">5.3.4.1</ecNumber>
    </recommendedName>
</protein>
<dbReference type="Proteomes" id="UP000179807">
    <property type="component" value="Unassembled WGS sequence"/>
</dbReference>
<dbReference type="GeneID" id="94826899"/>
<dbReference type="GO" id="GO:0005783">
    <property type="term" value="C:endoplasmic reticulum"/>
    <property type="evidence" value="ECO:0007669"/>
    <property type="project" value="InterPro"/>
</dbReference>
<name>A0A1J4KBH5_9EUKA</name>
<dbReference type="InterPro" id="IPR036249">
    <property type="entry name" value="Thioredoxin-like_sf"/>
</dbReference>
<dbReference type="Pfam" id="PF00085">
    <property type="entry name" value="Thioredoxin"/>
    <property type="match status" value="1"/>
</dbReference>
<keyword evidence="10" id="KW-1185">Reference proteome</keyword>
<evidence type="ECO:0000256" key="7">
    <source>
        <dbReference type="ARBA" id="ARBA00023284"/>
    </source>
</evidence>
<dbReference type="OrthoDB" id="427280at2759"/>
<dbReference type="EC" id="5.3.4.1" evidence="3"/>
<dbReference type="PANTHER" id="PTHR45672:SF3">
    <property type="entry name" value="THIOREDOXIN DOMAIN-CONTAINING PROTEIN 5"/>
    <property type="match status" value="1"/>
</dbReference>
<accession>A0A1J4KBH5</accession>
<dbReference type="GO" id="GO:0003756">
    <property type="term" value="F:protein disulfide isomerase activity"/>
    <property type="evidence" value="ECO:0007669"/>
    <property type="project" value="UniProtKB-EC"/>
</dbReference>
<feature type="domain" description="Thioredoxin" evidence="8">
    <location>
        <begin position="1"/>
        <end position="117"/>
    </location>
</feature>
<dbReference type="InterPro" id="IPR036356">
    <property type="entry name" value="ERp29_C_sf"/>
</dbReference>
<proteinExistence type="inferred from homology"/>
<comment type="caution">
    <text evidence="9">The sequence shown here is derived from an EMBL/GenBank/DDBJ whole genome shotgun (WGS) entry which is preliminary data.</text>
</comment>
<dbReference type="PROSITE" id="PS51352">
    <property type="entry name" value="THIOREDOXIN_2"/>
    <property type="match status" value="1"/>
</dbReference>
<evidence type="ECO:0000256" key="5">
    <source>
        <dbReference type="ARBA" id="ARBA00023157"/>
    </source>
</evidence>
<reference evidence="9" key="1">
    <citation type="submission" date="2016-10" db="EMBL/GenBank/DDBJ databases">
        <authorList>
            <person name="Benchimol M."/>
            <person name="Almeida L.G."/>
            <person name="Vasconcelos A.T."/>
            <person name="Perreira-Neves A."/>
            <person name="Rosa I.A."/>
            <person name="Tasca T."/>
            <person name="Bogo M.R."/>
            <person name="de Souza W."/>
        </authorList>
    </citation>
    <scope>NUCLEOTIDE SEQUENCE [LARGE SCALE GENOMIC DNA]</scope>
    <source>
        <strain evidence="9">K</strain>
    </source>
</reference>
<keyword evidence="5" id="KW-1015">Disulfide bond</keyword>
<dbReference type="SUPFAM" id="SSF47933">
    <property type="entry name" value="ERP29 C domain-like"/>
    <property type="match status" value="1"/>
</dbReference>
<dbReference type="InterPro" id="IPR011679">
    <property type="entry name" value="ERp29_C"/>
</dbReference>
<dbReference type="RefSeq" id="XP_068361458.1">
    <property type="nucleotide sequence ID" value="XM_068492195.1"/>
</dbReference>
<dbReference type="AlphaFoldDB" id="A0A1J4KBH5"/>
<evidence type="ECO:0000256" key="2">
    <source>
        <dbReference type="ARBA" id="ARBA00006347"/>
    </source>
</evidence>
<dbReference type="Pfam" id="PF07749">
    <property type="entry name" value="ERp29"/>
    <property type="match status" value="1"/>
</dbReference>
<sequence>MILFAFIRFISSEYVEITTTNQDDYLNGSRNSFVKFYSPSCFHCLEMEKAFTDASAFFDDVAFCGVNCADYTNICEKYNVTGTPTLIMFLENQTRQFPYEGERTADGFTTFIEEITETSSKRPPAPVKKLNPLNYYKFLRKQNCSFVLFHDPPSYLADIVKSLARAFEPEENISFGIVDCIKYHNLCERNSNSDLVLFKNNIEMIYHDARKEEPLLHFINHECGTSRGLDGLLSDDAGIIDEAYKIAAVFNDSKNKEELVAQMEKIPGAEFYVTVMKKIMKDGFEKLQKDVERMDEIMTGRKASMKILDNMKIRYNIISLFLPFQYPFPPEL</sequence>
<gene>
    <name evidence="9" type="ORF">TRFO_04943</name>
</gene>
<comment type="similarity">
    <text evidence="2">Belongs to the protein disulfide isomerase family.</text>
</comment>